<proteinExistence type="predicted"/>
<organism evidence="4 5">
    <name type="scientific">Liquorilactobacillus hordei</name>
    <dbReference type="NCBI Taxonomy" id="468911"/>
    <lineage>
        <taxon>Bacteria</taxon>
        <taxon>Bacillati</taxon>
        <taxon>Bacillota</taxon>
        <taxon>Bacilli</taxon>
        <taxon>Lactobacillales</taxon>
        <taxon>Lactobacillaceae</taxon>
        <taxon>Liquorilactobacillus</taxon>
    </lineage>
</organism>
<dbReference type="InterPro" id="IPR025184">
    <property type="entry name" value="AadA_C"/>
</dbReference>
<dbReference type="InterPro" id="IPR043519">
    <property type="entry name" value="NT_sf"/>
</dbReference>
<dbReference type="InterPro" id="IPR002934">
    <property type="entry name" value="Polymerase_NTP_transf_dom"/>
</dbReference>
<dbReference type="EMBL" id="CP018176">
    <property type="protein sequence ID" value="AUJ29701.1"/>
    <property type="molecule type" value="Genomic_DNA"/>
</dbReference>
<feature type="domain" description="Adenylyltransferase AadA C-terminal" evidence="3">
    <location>
        <begin position="149"/>
        <end position="253"/>
    </location>
</feature>
<dbReference type="Gene3D" id="3.30.460.10">
    <property type="entry name" value="Beta Polymerase, domain 2"/>
    <property type="match status" value="1"/>
</dbReference>
<dbReference type="Pfam" id="PF13427">
    <property type="entry name" value="AadA_C"/>
    <property type="match status" value="1"/>
</dbReference>
<evidence type="ECO:0000256" key="1">
    <source>
        <dbReference type="ARBA" id="ARBA00022679"/>
    </source>
</evidence>
<dbReference type="AlphaFoldDB" id="A0A3Q8C9D2"/>
<name>A0A3Q8C9D2_9LACO</name>
<evidence type="ECO:0000259" key="3">
    <source>
        <dbReference type="Pfam" id="PF13427"/>
    </source>
</evidence>
<protein>
    <submittedName>
        <fullName evidence="4">Adenylyl transferase</fullName>
    </submittedName>
</protein>
<dbReference type="SUPFAM" id="SSF81301">
    <property type="entry name" value="Nucleotidyltransferase"/>
    <property type="match status" value="1"/>
</dbReference>
<feature type="domain" description="Polymerase nucleotidyl transferase" evidence="2">
    <location>
        <begin position="23"/>
        <end position="61"/>
    </location>
</feature>
<keyword evidence="1 4" id="KW-0808">Transferase</keyword>
<gene>
    <name evidence="4" type="ORF">BSQ49_05525</name>
</gene>
<evidence type="ECO:0000259" key="2">
    <source>
        <dbReference type="Pfam" id="PF01909"/>
    </source>
</evidence>
<dbReference type="Pfam" id="PF01909">
    <property type="entry name" value="NTP_transf_2"/>
    <property type="match status" value="1"/>
</dbReference>
<dbReference type="RefSeq" id="WP_141053368.1">
    <property type="nucleotide sequence ID" value="NZ_CP018176.1"/>
</dbReference>
<evidence type="ECO:0000313" key="5">
    <source>
        <dbReference type="Proteomes" id="UP000314960"/>
    </source>
</evidence>
<dbReference type="GO" id="GO:0016779">
    <property type="term" value="F:nucleotidyltransferase activity"/>
    <property type="evidence" value="ECO:0007669"/>
    <property type="project" value="InterPro"/>
</dbReference>
<dbReference type="Proteomes" id="UP000314960">
    <property type="component" value="Chromosome"/>
</dbReference>
<dbReference type="KEGG" id="lhw:BSQ49_05525"/>
<sequence length="257" mass="29518">MRSTAKLLVLLKTGYQRILKDNLVGIYLHGSFVLGSFNEAISDLDYLVVTYKSLSLVEKEKLMKYTIDNLWSMAPAKGLEFHVVLLENTLNFKEPVPFELHFSKQHYESYLDDPKEYVNKMHGLDPDLTAHLMIVTKVGEVLIGKSIKKVFCQIPSSAYWNSILYDISNAKSMIVEHPMYTTLNLCRALVYKKESVIDSKLSGGQWGLKKLPARYHKIVKKALVEYTSSGMTKKCKEKYDELVLIEFAEYMLNKINE</sequence>
<reference evidence="4 5" key="1">
    <citation type="submission" date="2016-11" db="EMBL/GenBank/DDBJ databases">
        <title>Interaction between Lactobacillus species and yeast in water kefir.</title>
        <authorList>
            <person name="Behr J."/>
            <person name="Xu D."/>
            <person name="Vogel R.F."/>
        </authorList>
    </citation>
    <scope>NUCLEOTIDE SEQUENCE [LARGE SCALE GENOMIC DNA]</scope>
    <source>
        <strain evidence="4 5">TMW 1.1822</strain>
    </source>
</reference>
<accession>A0A3Q8C9D2</accession>
<evidence type="ECO:0000313" key="4">
    <source>
        <dbReference type="EMBL" id="AUJ29701.1"/>
    </source>
</evidence>